<reference evidence="1" key="1">
    <citation type="submission" date="2023-10" db="EMBL/GenBank/DDBJ databases">
        <authorList>
            <person name="Rodriguez Cubillos JULIANA M."/>
            <person name="De Vega J."/>
        </authorList>
    </citation>
    <scope>NUCLEOTIDE SEQUENCE</scope>
</reference>
<evidence type="ECO:0000313" key="1">
    <source>
        <dbReference type="EMBL" id="CAJ2665277.1"/>
    </source>
</evidence>
<dbReference type="EMBL" id="CASHSV030000513">
    <property type="protein sequence ID" value="CAJ2665277.1"/>
    <property type="molecule type" value="Genomic_DNA"/>
</dbReference>
<protein>
    <submittedName>
        <fullName evidence="1">Uncharacterized protein</fullName>
    </submittedName>
</protein>
<organism evidence="1 2">
    <name type="scientific">Trifolium pratense</name>
    <name type="common">Red clover</name>
    <dbReference type="NCBI Taxonomy" id="57577"/>
    <lineage>
        <taxon>Eukaryota</taxon>
        <taxon>Viridiplantae</taxon>
        <taxon>Streptophyta</taxon>
        <taxon>Embryophyta</taxon>
        <taxon>Tracheophyta</taxon>
        <taxon>Spermatophyta</taxon>
        <taxon>Magnoliopsida</taxon>
        <taxon>eudicotyledons</taxon>
        <taxon>Gunneridae</taxon>
        <taxon>Pentapetalae</taxon>
        <taxon>rosids</taxon>
        <taxon>fabids</taxon>
        <taxon>Fabales</taxon>
        <taxon>Fabaceae</taxon>
        <taxon>Papilionoideae</taxon>
        <taxon>50 kb inversion clade</taxon>
        <taxon>NPAAA clade</taxon>
        <taxon>Hologalegina</taxon>
        <taxon>IRL clade</taxon>
        <taxon>Trifolieae</taxon>
        <taxon>Trifolium</taxon>
    </lineage>
</organism>
<accession>A0ACB0L9Q8</accession>
<keyword evidence="2" id="KW-1185">Reference proteome</keyword>
<comment type="caution">
    <text evidence="1">The sequence shown here is derived from an EMBL/GenBank/DDBJ whole genome shotgun (WGS) entry which is preliminary data.</text>
</comment>
<proteinExistence type="predicted"/>
<dbReference type="Proteomes" id="UP001177021">
    <property type="component" value="Unassembled WGS sequence"/>
</dbReference>
<evidence type="ECO:0000313" key="2">
    <source>
        <dbReference type="Proteomes" id="UP001177021"/>
    </source>
</evidence>
<name>A0ACB0L9Q8_TRIPR</name>
<gene>
    <name evidence="1" type="ORF">MILVUS5_LOCUS30284</name>
</gene>
<sequence length="533" mass="59953">MVGNGDFLHCTGLCADIPITVNKHTFNLSLYVLPIQGVDVVLGVQWLQTLGPFVSDFTIPSMQFYHQDSLLTITGTKPSSVTLASYNQINRMLHTNLIATFHSITIIPSQVSSNSPPIPDTQTTQSLHPDLQAVLQPYIHIFNQPQGLPPNRPHDHHIHLTPAAPPVNIKPYRYPHYQKEAMTTIILDMLKEGLIQPSNSPYSSLVLLVKKKDGSWRFCVDYRALNTITIKDRFPIPTIDELIDELHGSVVFSKIDLRSGYHHIRLALEDTHKTGFRTLGGHYEFLVMPFELTNAPSTFQAAMNDLLRPFLCKFALVFFDDILFYAKLSKCQFGVSSVEYLGHVILAEGVQADPSKIQAMVDWPVPKNITALRAFLGITGFYRRFVLNYATIASPLTDLLKSNAFTWTDAADKAFTALKTTMTKLPLLTLPDFSLPFEVTTDASLHAVGVVLSQQSKPLAFFSKKLTARLSASSTYIRELYALTEAIKKWRQYLLGSTFKIFTDHKSLKSLMTQTIQTPEQQKWLTKLIGYTY</sequence>